<protein>
    <submittedName>
        <fullName evidence="2">Uncharacterized protein</fullName>
    </submittedName>
</protein>
<evidence type="ECO:0000256" key="1">
    <source>
        <dbReference type="SAM" id="MobiDB-lite"/>
    </source>
</evidence>
<evidence type="ECO:0000313" key="2">
    <source>
        <dbReference type="EMBL" id="PZG45259.1"/>
    </source>
</evidence>
<reference evidence="2 3" key="1">
    <citation type="submission" date="2018-01" db="EMBL/GenBank/DDBJ databases">
        <title>Draft genome sequence of Sphaerisporangium sp. 7K107.</title>
        <authorList>
            <person name="Sahin N."/>
            <person name="Saygin H."/>
            <person name="Ay H."/>
        </authorList>
    </citation>
    <scope>NUCLEOTIDE SEQUENCE [LARGE SCALE GENOMIC DNA]</scope>
    <source>
        <strain evidence="2 3">7K107</strain>
    </source>
</reference>
<dbReference type="AlphaFoldDB" id="A0A2W2GRU3"/>
<evidence type="ECO:0000313" key="3">
    <source>
        <dbReference type="Proteomes" id="UP000248544"/>
    </source>
</evidence>
<sequence length="150" mass="16524">MNDVRKPGPDGFTEEERAAIKERAKELKTARRRGGGEEKAAADRQDVLNTIAGLPRPDRALAERVHDIITAEAPDLAPRLWYGMPAYARNGKVLCFFLSAHKDKARYSTLAFTGEANLDDGAMWPTTYALTELTPSVEAAIRALVRRAVS</sequence>
<proteinExistence type="predicted"/>
<dbReference type="Gene3D" id="3.90.1150.200">
    <property type="match status" value="1"/>
</dbReference>
<dbReference type="SUPFAM" id="SSF159888">
    <property type="entry name" value="YdhG-like"/>
    <property type="match status" value="1"/>
</dbReference>
<dbReference type="EMBL" id="POUA01000109">
    <property type="protein sequence ID" value="PZG45259.1"/>
    <property type="molecule type" value="Genomic_DNA"/>
</dbReference>
<dbReference type="RefSeq" id="WP_111168225.1">
    <property type="nucleotide sequence ID" value="NZ_POUA01000109.1"/>
</dbReference>
<feature type="region of interest" description="Disordered" evidence="1">
    <location>
        <begin position="25"/>
        <end position="45"/>
    </location>
</feature>
<gene>
    <name evidence="2" type="ORF">C1I98_15805</name>
</gene>
<comment type="caution">
    <text evidence="2">The sequence shown here is derived from an EMBL/GenBank/DDBJ whole genome shotgun (WGS) entry which is preliminary data.</text>
</comment>
<accession>A0A2W2GRU3</accession>
<dbReference type="Proteomes" id="UP000248544">
    <property type="component" value="Unassembled WGS sequence"/>
</dbReference>
<organism evidence="2 3">
    <name type="scientific">Spongiactinospora gelatinilytica</name>
    <dbReference type="NCBI Taxonomy" id="2666298"/>
    <lineage>
        <taxon>Bacteria</taxon>
        <taxon>Bacillati</taxon>
        <taxon>Actinomycetota</taxon>
        <taxon>Actinomycetes</taxon>
        <taxon>Streptosporangiales</taxon>
        <taxon>Streptosporangiaceae</taxon>
        <taxon>Spongiactinospora</taxon>
    </lineage>
</organism>
<keyword evidence="3" id="KW-1185">Reference proteome</keyword>
<name>A0A2W2GRU3_9ACTN</name>